<protein>
    <submittedName>
        <fullName evidence="1">Uncharacterized protein</fullName>
    </submittedName>
</protein>
<dbReference type="OrthoDB" id="5478901at2"/>
<dbReference type="Proteomes" id="UP000028725">
    <property type="component" value="Unassembled WGS sequence"/>
</dbReference>
<name>A0A085WMW4_9BACT</name>
<evidence type="ECO:0000313" key="2">
    <source>
        <dbReference type="Proteomes" id="UP000028725"/>
    </source>
</evidence>
<dbReference type="STRING" id="394096.DB31_6929"/>
<gene>
    <name evidence="1" type="ORF">DB31_6929</name>
</gene>
<accession>A0A085WMW4</accession>
<proteinExistence type="predicted"/>
<organism evidence="1 2">
    <name type="scientific">Hyalangium minutum</name>
    <dbReference type="NCBI Taxonomy" id="394096"/>
    <lineage>
        <taxon>Bacteria</taxon>
        <taxon>Pseudomonadati</taxon>
        <taxon>Myxococcota</taxon>
        <taxon>Myxococcia</taxon>
        <taxon>Myxococcales</taxon>
        <taxon>Cystobacterineae</taxon>
        <taxon>Archangiaceae</taxon>
        <taxon>Hyalangium</taxon>
    </lineage>
</organism>
<dbReference type="AlphaFoldDB" id="A0A085WMW4"/>
<sequence>MPFEWKLASLDELKELLLDTSLQDSQVRVNLATAKVEQPISLGLEALSFVLDGGTEANIEAFNAPGDVDADGVVGDKPAQEDMTKLSPPLLLGQDAWLKYAVRVRAKAQAGVALPFLSGSGSGEVAIQVADYHVHSLTDRLRDAINTDTRNLRLPLVLEHVLKIQPKEALSFQARTRLETSVTLAWGDVFSTNLNPLSRLLPVGTLLAIKATAGATVTGSVSVTDDFMVTFSREKAGAMVVSVQKGAVREAKRAAQIGVTVEAAVDPAVVDAALNALVGLPGLSHFEQLVDKLSTTQLSEEEKKLLRLALDRLGMTDYEADATALKRAWEDQKAKAKQALVTMAAEKISSGFQYEYARVSEQQTLLRLEVADAQLAKLHLPLVMGRLTQVLKQVEPGALRSYFQQNTRTLSEAWGFTLGFSKWQVLKSQTQRKLQRVAQYGSPDPVHGPRRYAFMGMRSYEGGLFQGTGRWSVDFKADMGEFRAQPTVRDFSYGLYLQLQRKGKLSETAVRQAIDEAIVWHVLDDADEEQVLKQIQEAAKGEAVELRLEVKLADTVFRELTALAAMGVPELYAKALARSMPWDKSPARANPEFRQSVYAPLWMTYLTEKGKDWTPPRAAQRAAAWLKQNKIAKGSAGEVAYWEGQGTAYPNTFADVLDKNSRLADVGSQYGGTYVRWQRLVAGMALLRDGLQQGADPAVIEKVFEELEELWRVSFHVKAFGAMLLELSAKSVQGMAAVERTFTVVTGTGDKQSQLVFTASREG</sequence>
<reference evidence="1 2" key="1">
    <citation type="submission" date="2014-04" db="EMBL/GenBank/DDBJ databases">
        <title>Genome assembly of Hyalangium minutum DSM 14724.</title>
        <authorList>
            <person name="Sharma G."/>
            <person name="Subramanian S."/>
        </authorList>
    </citation>
    <scope>NUCLEOTIDE SEQUENCE [LARGE SCALE GENOMIC DNA]</scope>
    <source>
        <strain evidence="1 2">DSM 14724</strain>
    </source>
</reference>
<evidence type="ECO:0000313" key="1">
    <source>
        <dbReference type="EMBL" id="KFE69027.1"/>
    </source>
</evidence>
<comment type="caution">
    <text evidence="1">The sequence shown here is derived from an EMBL/GenBank/DDBJ whole genome shotgun (WGS) entry which is preliminary data.</text>
</comment>
<keyword evidence="2" id="KW-1185">Reference proteome</keyword>
<dbReference type="EMBL" id="JMCB01000005">
    <property type="protein sequence ID" value="KFE69027.1"/>
    <property type="molecule type" value="Genomic_DNA"/>
</dbReference>
<dbReference type="RefSeq" id="WP_044187726.1">
    <property type="nucleotide sequence ID" value="NZ_JMCB01000005.1"/>
</dbReference>